<reference evidence="2" key="1">
    <citation type="submission" date="2020-07" db="EMBL/GenBank/DDBJ databases">
        <title>Complete genome sequencing of Coprobacter sp. strain 2CBH44.</title>
        <authorList>
            <person name="Sakamoto M."/>
            <person name="Murakami T."/>
            <person name="Mori H."/>
        </authorList>
    </citation>
    <scope>NUCLEOTIDE SEQUENCE [LARGE SCALE GENOMIC DNA]</scope>
    <source>
        <strain evidence="2">2CBH44</strain>
    </source>
</reference>
<keyword evidence="2" id="KW-1185">Reference proteome</keyword>
<evidence type="ECO:0000313" key="1">
    <source>
        <dbReference type="EMBL" id="BCI64880.1"/>
    </source>
</evidence>
<accession>A0A7G1HYW0</accession>
<dbReference type="Proteomes" id="UP000594042">
    <property type="component" value="Chromosome"/>
</dbReference>
<name>A0A7G1HYW0_9BACT</name>
<sequence length="92" mass="10266">MEKNNSFGNSDYTVSVVKCKVTVTDSRGKRQMPDEVTLILQKDGKDVEAGKRPIFIQMTKDEAKEMALQLLKLASKPVSAHELILNESLSKN</sequence>
<organism evidence="1 2">
    <name type="scientific">Coprobacter secundus subsp. similis</name>
    <dbReference type="NCBI Taxonomy" id="2751153"/>
    <lineage>
        <taxon>Bacteria</taxon>
        <taxon>Pseudomonadati</taxon>
        <taxon>Bacteroidota</taxon>
        <taxon>Bacteroidia</taxon>
        <taxon>Bacteroidales</taxon>
        <taxon>Barnesiellaceae</taxon>
        <taxon>Coprobacter</taxon>
    </lineage>
</organism>
<dbReference type="RefSeq" id="WP_200755228.1">
    <property type="nucleotide sequence ID" value="NZ_AP023322.1"/>
</dbReference>
<gene>
    <name evidence="1" type="ORF">Cop2CBH44_32330</name>
</gene>
<dbReference type="KEGG" id="copr:Cop2CBH44_32330"/>
<proteinExistence type="predicted"/>
<dbReference type="EMBL" id="AP023322">
    <property type="protein sequence ID" value="BCI64880.1"/>
    <property type="molecule type" value="Genomic_DNA"/>
</dbReference>
<evidence type="ECO:0000313" key="2">
    <source>
        <dbReference type="Proteomes" id="UP000594042"/>
    </source>
</evidence>
<dbReference type="AlphaFoldDB" id="A0A7G1HYW0"/>
<protein>
    <submittedName>
        <fullName evidence="1">Uncharacterized protein</fullName>
    </submittedName>
</protein>